<evidence type="ECO:0000313" key="2">
    <source>
        <dbReference type="Proteomes" id="UP000641025"/>
    </source>
</evidence>
<gene>
    <name evidence="1" type="ORF">JFN90_09060</name>
</gene>
<evidence type="ECO:0000313" key="1">
    <source>
        <dbReference type="EMBL" id="MBJ6800283.1"/>
    </source>
</evidence>
<protein>
    <recommendedName>
        <fullName evidence="3">ACT domain-containing protein</fullName>
    </recommendedName>
</protein>
<name>A0ABS0YQR0_9BACT</name>
<comment type="caution">
    <text evidence="1">The sequence shown here is derived from an EMBL/GenBank/DDBJ whole genome shotgun (WGS) entry which is preliminary data.</text>
</comment>
<sequence length="199" mass="21544">MNSLATMKASTTETACAGLHETGFTIERIPARPGGYRLEMYGFLAPGWSGRLAAGLAEHRVGIVRGSAEKINASSWRSSFELKSAPFAGSPEAIDFLRLAGTEPNHNAAPIELLSFTMEPTKCHDGSLFVELKGVDRLGFLGDLLDYFSMRCLFPVKMTVDTQGDVAVDRFWLRGVGGSVPSEGISDAMSKNLEQLLVR</sequence>
<organism evidence="1 2">
    <name type="scientific">Geomonas propionica</name>
    <dbReference type="NCBI Taxonomy" id="2798582"/>
    <lineage>
        <taxon>Bacteria</taxon>
        <taxon>Pseudomonadati</taxon>
        <taxon>Thermodesulfobacteriota</taxon>
        <taxon>Desulfuromonadia</taxon>
        <taxon>Geobacterales</taxon>
        <taxon>Geobacteraceae</taxon>
        <taxon>Geomonas</taxon>
    </lineage>
</organism>
<dbReference type="EMBL" id="JAEMHK010000005">
    <property type="protein sequence ID" value="MBJ6800283.1"/>
    <property type="molecule type" value="Genomic_DNA"/>
</dbReference>
<dbReference type="RefSeq" id="WP_199394790.1">
    <property type="nucleotide sequence ID" value="NZ_JAEMHK010000005.1"/>
</dbReference>
<accession>A0ABS0YQR0</accession>
<proteinExistence type="predicted"/>
<keyword evidence="2" id="KW-1185">Reference proteome</keyword>
<dbReference type="Proteomes" id="UP000641025">
    <property type="component" value="Unassembled WGS sequence"/>
</dbReference>
<evidence type="ECO:0008006" key="3">
    <source>
        <dbReference type="Google" id="ProtNLM"/>
    </source>
</evidence>
<reference evidence="1 2" key="1">
    <citation type="submission" date="2020-12" db="EMBL/GenBank/DDBJ databases">
        <title>Geomonas sp. Red259, isolated from paddy soil.</title>
        <authorList>
            <person name="Xu Z."/>
            <person name="Zhang Z."/>
            <person name="Masuda Y."/>
            <person name="Itoh H."/>
            <person name="Senoo K."/>
        </authorList>
    </citation>
    <scope>NUCLEOTIDE SEQUENCE [LARGE SCALE GENOMIC DNA]</scope>
    <source>
        <strain evidence="1 2">Red259</strain>
    </source>
</reference>